<dbReference type="InterPro" id="IPR039421">
    <property type="entry name" value="Type_1_exporter"/>
</dbReference>
<feature type="domain" description="ABC transporter" evidence="13">
    <location>
        <begin position="352"/>
        <end position="586"/>
    </location>
</feature>
<dbReference type="CDD" id="cd18552">
    <property type="entry name" value="ABC_6TM_MsbA_like"/>
    <property type="match status" value="1"/>
</dbReference>
<feature type="transmembrane region" description="Helical" evidence="12">
    <location>
        <begin position="260"/>
        <end position="282"/>
    </location>
</feature>
<keyword evidence="3" id="KW-1003">Cell membrane</keyword>
<evidence type="ECO:0000313" key="16">
    <source>
        <dbReference type="Proteomes" id="UP000061665"/>
    </source>
</evidence>
<keyword evidence="7" id="KW-0067">ATP-binding</keyword>
<comment type="subcellular location">
    <subcellularLocation>
        <location evidence="1">Cell membrane</location>
        <topology evidence="1">Multi-pass membrane protein</topology>
    </subcellularLocation>
</comment>
<organism evidence="15 16">
    <name type="scientific">Burkholderia ubonensis</name>
    <dbReference type="NCBI Taxonomy" id="101571"/>
    <lineage>
        <taxon>Bacteria</taxon>
        <taxon>Pseudomonadati</taxon>
        <taxon>Pseudomonadota</taxon>
        <taxon>Betaproteobacteria</taxon>
        <taxon>Burkholderiales</taxon>
        <taxon>Burkholderiaceae</taxon>
        <taxon>Burkholderia</taxon>
        <taxon>Burkholderia cepacia complex</taxon>
    </lineage>
</organism>
<dbReference type="InterPro" id="IPR003439">
    <property type="entry name" value="ABC_transporter-like_ATP-bd"/>
</dbReference>
<dbReference type="PROSITE" id="PS50893">
    <property type="entry name" value="ABC_TRANSPORTER_2"/>
    <property type="match status" value="1"/>
</dbReference>
<reference evidence="15 16" key="1">
    <citation type="submission" date="2015-11" db="EMBL/GenBank/DDBJ databases">
        <title>Expanding the genomic diversity of Burkholderia species for the development of highly accurate diagnostics.</title>
        <authorList>
            <person name="Sahl J."/>
            <person name="Keim P."/>
            <person name="Wagner D."/>
        </authorList>
    </citation>
    <scope>NUCLEOTIDE SEQUENCE [LARGE SCALE GENOMIC DNA]</scope>
    <source>
        <strain evidence="15 16">MSMB2058</strain>
    </source>
</reference>
<dbReference type="FunFam" id="3.40.50.300:FF:000221">
    <property type="entry name" value="Multidrug ABC transporter ATP-binding protein"/>
    <property type="match status" value="1"/>
</dbReference>
<dbReference type="GO" id="GO:0005524">
    <property type="term" value="F:ATP binding"/>
    <property type="evidence" value="ECO:0007669"/>
    <property type="project" value="UniProtKB-KW"/>
</dbReference>
<dbReference type="InterPro" id="IPR017871">
    <property type="entry name" value="ABC_transporter-like_CS"/>
</dbReference>
<keyword evidence="5 12" id="KW-0812">Transmembrane</keyword>
<evidence type="ECO:0000256" key="7">
    <source>
        <dbReference type="ARBA" id="ARBA00022840"/>
    </source>
</evidence>
<feature type="transmembrane region" description="Helical" evidence="12">
    <location>
        <begin position="32"/>
        <end position="55"/>
    </location>
</feature>
<evidence type="ECO:0000259" key="14">
    <source>
        <dbReference type="PROSITE" id="PS50929"/>
    </source>
</evidence>
<dbReference type="Pfam" id="PF00664">
    <property type="entry name" value="ABC_membrane"/>
    <property type="match status" value="1"/>
</dbReference>
<keyword evidence="8" id="KW-1278">Translocase</keyword>
<dbReference type="InterPro" id="IPR003593">
    <property type="entry name" value="AAA+_ATPase"/>
</dbReference>
<feature type="transmembrane region" description="Helical" evidence="12">
    <location>
        <begin position="294"/>
        <end position="312"/>
    </location>
</feature>
<comment type="caution">
    <text evidence="15">The sequence shown here is derived from an EMBL/GenBank/DDBJ whole genome shotgun (WGS) entry which is preliminary data.</text>
</comment>
<dbReference type="NCBIfam" id="TIGR02203">
    <property type="entry name" value="MsbA_lipidA"/>
    <property type="match status" value="1"/>
</dbReference>
<evidence type="ECO:0000256" key="2">
    <source>
        <dbReference type="ARBA" id="ARBA00022448"/>
    </source>
</evidence>
<dbReference type="Gene3D" id="3.40.50.300">
    <property type="entry name" value="P-loop containing nucleotide triphosphate hydrolases"/>
    <property type="match status" value="1"/>
</dbReference>
<keyword evidence="10" id="KW-0445">Lipid transport</keyword>
<dbReference type="SMART" id="SM00382">
    <property type="entry name" value="AAA"/>
    <property type="match status" value="1"/>
</dbReference>
<keyword evidence="2" id="KW-0813">Transport</keyword>
<dbReference type="PANTHER" id="PTHR43394">
    <property type="entry name" value="ATP-DEPENDENT PERMEASE MDL1, MITOCHONDRIAL"/>
    <property type="match status" value="1"/>
</dbReference>
<dbReference type="InterPro" id="IPR011527">
    <property type="entry name" value="ABC1_TM_dom"/>
</dbReference>
<dbReference type="Gene3D" id="1.20.1560.10">
    <property type="entry name" value="ABC transporter type 1, transmembrane domain"/>
    <property type="match status" value="1"/>
</dbReference>
<dbReference type="EMBL" id="LOZE01000105">
    <property type="protein sequence ID" value="KVM26292.1"/>
    <property type="molecule type" value="Genomic_DNA"/>
</dbReference>
<evidence type="ECO:0000256" key="12">
    <source>
        <dbReference type="SAM" id="Phobius"/>
    </source>
</evidence>
<keyword evidence="11 12" id="KW-0472">Membrane</keyword>
<dbReference type="GO" id="GO:0016887">
    <property type="term" value="F:ATP hydrolysis activity"/>
    <property type="evidence" value="ECO:0007669"/>
    <property type="project" value="InterPro"/>
</dbReference>
<dbReference type="AlphaFoldDB" id="A0AB73FVW2"/>
<dbReference type="InterPro" id="IPR036640">
    <property type="entry name" value="ABC1_TM_sf"/>
</dbReference>
<sequence>METQNTLRKSLNAGGTSPVTVFTRLWPYIKPLLGIVLLAVVTMGVVAATEAGIPALLKPLLDHGFGAHGSDRAKWYVPIAVIGLALVRGVSQYASGYLLSYVSNRILLQLRLEMFQRMIHTSASFFQRETASTVINAIVFEVNQILSVLTGVMVTLVRDSMTVIFLLGYLFYLNWRLTLIVAVILPGIGWLVSKINRRLRRLNREHQTLTNDLSYIVEETVGGYKVVKVHNGEPYEIDRFTAMSKRLRGYAMRMTVSGGLAQPITQFLASIALAVVITIAVFQSSNDQTTVGGFVAFVTSMLLVISPLKHLIDVNQPLQRGMTAAELIFGLIDEPAEPQGGGRPLPHARGEIEFRGVTFDYGAAERPTLDRISFKVAPGEMVALAGPSGSGKTTLVNLLPRFFDPTGGSVLVDGVPIADYDIHALRSQMAMVSQDVVLFNDTIAANVAYGQTPDRARVQAALEAANLADAVAAMPDGLDTVVGGNGMRLSGGQRQRLAIARAIYKDAPILILDEATSALDSESERHVQAALERLMEGRTTLVIAHRLSTIERADRILVLEAGKIAEEGSHDELLRHGGLYAHLHRIQYQQQAA</sequence>
<feature type="transmembrane region" description="Helical" evidence="12">
    <location>
        <begin position="169"/>
        <end position="192"/>
    </location>
</feature>
<dbReference type="SUPFAM" id="SSF52540">
    <property type="entry name" value="P-loop containing nucleoside triphosphate hydrolases"/>
    <property type="match status" value="1"/>
</dbReference>
<evidence type="ECO:0000256" key="8">
    <source>
        <dbReference type="ARBA" id="ARBA00022967"/>
    </source>
</evidence>
<dbReference type="Proteomes" id="UP000061665">
    <property type="component" value="Unassembled WGS sequence"/>
</dbReference>
<dbReference type="InterPro" id="IPR011917">
    <property type="entry name" value="ABC_transpr_lipidA"/>
</dbReference>
<protein>
    <submittedName>
        <fullName evidence="15">Lipid A export permease/ATP-binding protein MsbA</fullName>
    </submittedName>
</protein>
<dbReference type="SUPFAM" id="SSF90123">
    <property type="entry name" value="ABC transporter transmembrane region"/>
    <property type="match status" value="1"/>
</dbReference>
<name>A0AB73FVW2_9BURK</name>
<keyword evidence="6" id="KW-0547">Nucleotide-binding</keyword>
<accession>A0AB73FVW2</accession>
<feature type="domain" description="ABC transmembrane type-1" evidence="14">
    <location>
        <begin position="37"/>
        <end position="320"/>
    </location>
</feature>
<dbReference type="InterPro" id="IPR027417">
    <property type="entry name" value="P-loop_NTPase"/>
</dbReference>
<evidence type="ECO:0000256" key="1">
    <source>
        <dbReference type="ARBA" id="ARBA00004651"/>
    </source>
</evidence>
<evidence type="ECO:0000256" key="10">
    <source>
        <dbReference type="ARBA" id="ARBA00023055"/>
    </source>
</evidence>
<evidence type="ECO:0000313" key="15">
    <source>
        <dbReference type="EMBL" id="KVM26292.1"/>
    </source>
</evidence>
<dbReference type="GO" id="GO:0015421">
    <property type="term" value="F:ABC-type oligopeptide transporter activity"/>
    <property type="evidence" value="ECO:0007669"/>
    <property type="project" value="TreeGrafter"/>
</dbReference>
<evidence type="ECO:0000256" key="6">
    <source>
        <dbReference type="ARBA" id="ARBA00022741"/>
    </source>
</evidence>
<gene>
    <name evidence="15" type="ORF">WJ53_11685</name>
</gene>
<evidence type="ECO:0000256" key="4">
    <source>
        <dbReference type="ARBA" id="ARBA00022519"/>
    </source>
</evidence>
<evidence type="ECO:0000256" key="5">
    <source>
        <dbReference type="ARBA" id="ARBA00022692"/>
    </source>
</evidence>
<keyword evidence="4" id="KW-0997">Cell inner membrane</keyword>
<dbReference type="RefSeq" id="WP_059727655.1">
    <property type="nucleotide sequence ID" value="NZ_LOYI01000133.1"/>
</dbReference>
<evidence type="ECO:0000256" key="3">
    <source>
        <dbReference type="ARBA" id="ARBA00022475"/>
    </source>
</evidence>
<dbReference type="GO" id="GO:0005886">
    <property type="term" value="C:plasma membrane"/>
    <property type="evidence" value="ECO:0007669"/>
    <property type="project" value="UniProtKB-SubCell"/>
</dbReference>
<evidence type="ECO:0000256" key="9">
    <source>
        <dbReference type="ARBA" id="ARBA00022989"/>
    </source>
</evidence>
<dbReference type="PANTHER" id="PTHR43394:SF1">
    <property type="entry name" value="ATP-BINDING CASSETTE SUB-FAMILY B MEMBER 10, MITOCHONDRIAL"/>
    <property type="match status" value="1"/>
</dbReference>
<feature type="transmembrane region" description="Helical" evidence="12">
    <location>
        <begin position="75"/>
        <end position="102"/>
    </location>
</feature>
<feature type="transmembrane region" description="Helical" evidence="12">
    <location>
        <begin position="134"/>
        <end position="157"/>
    </location>
</feature>
<dbReference type="GO" id="GO:0034040">
    <property type="term" value="F:ATPase-coupled lipid transmembrane transporter activity"/>
    <property type="evidence" value="ECO:0007669"/>
    <property type="project" value="InterPro"/>
</dbReference>
<dbReference type="PROSITE" id="PS00211">
    <property type="entry name" value="ABC_TRANSPORTER_1"/>
    <property type="match status" value="1"/>
</dbReference>
<evidence type="ECO:0000259" key="13">
    <source>
        <dbReference type="PROSITE" id="PS50893"/>
    </source>
</evidence>
<keyword evidence="9 12" id="KW-1133">Transmembrane helix</keyword>
<dbReference type="PROSITE" id="PS50929">
    <property type="entry name" value="ABC_TM1F"/>
    <property type="match status" value="1"/>
</dbReference>
<proteinExistence type="predicted"/>
<evidence type="ECO:0000256" key="11">
    <source>
        <dbReference type="ARBA" id="ARBA00023136"/>
    </source>
</evidence>
<dbReference type="Pfam" id="PF00005">
    <property type="entry name" value="ABC_tran"/>
    <property type="match status" value="1"/>
</dbReference>